<feature type="binding site" evidence="8">
    <location>
        <position position="134"/>
    </location>
    <ligand>
        <name>ATP</name>
        <dbReference type="ChEBI" id="CHEBI:30616"/>
    </ligand>
</feature>
<name>A0ABV9HYQ9_9FLAO</name>
<feature type="binding site" evidence="8">
    <location>
        <position position="192"/>
    </location>
    <ligand>
        <name>ATP</name>
        <dbReference type="ChEBI" id="CHEBI:30616"/>
    </ligand>
</feature>
<keyword evidence="2 8" id="KW-0808">Transferase</keyword>
<evidence type="ECO:0000256" key="6">
    <source>
        <dbReference type="ARBA" id="ARBA00022840"/>
    </source>
</evidence>
<feature type="binding site" evidence="8">
    <location>
        <position position="270"/>
    </location>
    <ligand>
        <name>Mg(2+)</name>
        <dbReference type="ChEBI" id="CHEBI:18420"/>
    </ligand>
</feature>
<comment type="catalytic activity">
    <reaction evidence="8">
        <text>L-seryl-[protein] + ATP = 3-O-(5'-adenylyl)-L-seryl-[protein] + diphosphate</text>
        <dbReference type="Rhea" id="RHEA:58120"/>
        <dbReference type="Rhea" id="RHEA-COMP:9863"/>
        <dbReference type="Rhea" id="RHEA-COMP:15073"/>
        <dbReference type="ChEBI" id="CHEBI:29999"/>
        <dbReference type="ChEBI" id="CHEBI:30616"/>
        <dbReference type="ChEBI" id="CHEBI:33019"/>
        <dbReference type="ChEBI" id="CHEBI:142516"/>
        <dbReference type="EC" id="2.7.7.108"/>
    </reaction>
</comment>
<comment type="catalytic activity">
    <reaction evidence="8">
        <text>L-seryl-[protein] + UTP = O-(5'-uridylyl)-L-seryl-[protein] + diphosphate</text>
        <dbReference type="Rhea" id="RHEA:64604"/>
        <dbReference type="Rhea" id="RHEA-COMP:9863"/>
        <dbReference type="Rhea" id="RHEA-COMP:16635"/>
        <dbReference type="ChEBI" id="CHEBI:29999"/>
        <dbReference type="ChEBI" id="CHEBI:33019"/>
        <dbReference type="ChEBI" id="CHEBI:46398"/>
        <dbReference type="ChEBI" id="CHEBI:156051"/>
    </reaction>
</comment>
<dbReference type="Pfam" id="PF02696">
    <property type="entry name" value="SelO"/>
    <property type="match status" value="1"/>
</dbReference>
<keyword evidence="8" id="KW-0464">Manganese</keyword>
<dbReference type="NCBIfam" id="NF000658">
    <property type="entry name" value="PRK00029.1"/>
    <property type="match status" value="1"/>
</dbReference>
<dbReference type="EC" id="2.7.7.-" evidence="8"/>
<evidence type="ECO:0000256" key="4">
    <source>
        <dbReference type="ARBA" id="ARBA00022723"/>
    </source>
</evidence>
<dbReference type="Proteomes" id="UP001596043">
    <property type="component" value="Unassembled WGS sequence"/>
</dbReference>
<comment type="cofactor">
    <cofactor evidence="8">
        <name>Mg(2+)</name>
        <dbReference type="ChEBI" id="CHEBI:18420"/>
    </cofactor>
    <cofactor evidence="8">
        <name>Mn(2+)</name>
        <dbReference type="ChEBI" id="CHEBI:29035"/>
    </cofactor>
</comment>
<comment type="catalytic activity">
    <reaction evidence="8">
        <text>L-histidyl-[protein] + UTP = N(tele)-(5'-uridylyl)-L-histidyl-[protein] + diphosphate</text>
        <dbReference type="Rhea" id="RHEA:83891"/>
        <dbReference type="Rhea" id="RHEA-COMP:9745"/>
        <dbReference type="Rhea" id="RHEA-COMP:20239"/>
        <dbReference type="ChEBI" id="CHEBI:29979"/>
        <dbReference type="ChEBI" id="CHEBI:33019"/>
        <dbReference type="ChEBI" id="CHEBI:46398"/>
        <dbReference type="ChEBI" id="CHEBI:233474"/>
    </reaction>
</comment>
<dbReference type="PANTHER" id="PTHR32057">
    <property type="entry name" value="PROTEIN ADENYLYLTRANSFERASE SELO, MITOCHONDRIAL"/>
    <property type="match status" value="1"/>
</dbReference>
<comment type="caution">
    <text evidence="9">The sequence shown here is derived from an EMBL/GenBank/DDBJ whole genome shotgun (WGS) entry which is preliminary data.</text>
</comment>
<dbReference type="InterPro" id="IPR003846">
    <property type="entry name" value="SelO"/>
</dbReference>
<comment type="function">
    <text evidence="8">Nucleotidyltransferase involved in the post-translational modification of proteins. It can catalyze the addition of adenosine monophosphate (AMP) or uridine monophosphate (UMP) to a protein, resulting in modifications known as AMPylation and UMPylation.</text>
</comment>
<dbReference type="RefSeq" id="WP_379978626.1">
    <property type="nucleotide sequence ID" value="NZ_JBHSFV010000006.1"/>
</dbReference>
<evidence type="ECO:0000256" key="1">
    <source>
        <dbReference type="ARBA" id="ARBA00009747"/>
    </source>
</evidence>
<evidence type="ECO:0000256" key="5">
    <source>
        <dbReference type="ARBA" id="ARBA00022741"/>
    </source>
</evidence>
<feature type="binding site" evidence="8">
    <location>
        <position position="103"/>
    </location>
    <ligand>
        <name>ATP</name>
        <dbReference type="ChEBI" id="CHEBI:30616"/>
    </ligand>
</feature>
<comment type="catalytic activity">
    <reaction evidence="8">
        <text>L-threonyl-[protein] + ATP = 3-O-(5'-adenylyl)-L-threonyl-[protein] + diphosphate</text>
        <dbReference type="Rhea" id="RHEA:54292"/>
        <dbReference type="Rhea" id="RHEA-COMP:11060"/>
        <dbReference type="Rhea" id="RHEA-COMP:13847"/>
        <dbReference type="ChEBI" id="CHEBI:30013"/>
        <dbReference type="ChEBI" id="CHEBI:30616"/>
        <dbReference type="ChEBI" id="CHEBI:33019"/>
        <dbReference type="ChEBI" id="CHEBI:138113"/>
        <dbReference type="EC" id="2.7.7.108"/>
    </reaction>
</comment>
<evidence type="ECO:0000313" key="10">
    <source>
        <dbReference type="Proteomes" id="UP001596043"/>
    </source>
</evidence>
<feature type="binding site" evidence="8">
    <location>
        <position position="135"/>
    </location>
    <ligand>
        <name>ATP</name>
        <dbReference type="ChEBI" id="CHEBI:30616"/>
    </ligand>
</feature>
<comment type="catalytic activity">
    <reaction evidence="8">
        <text>L-tyrosyl-[protein] + ATP = O-(5'-adenylyl)-L-tyrosyl-[protein] + diphosphate</text>
        <dbReference type="Rhea" id="RHEA:54288"/>
        <dbReference type="Rhea" id="RHEA-COMP:10136"/>
        <dbReference type="Rhea" id="RHEA-COMP:13846"/>
        <dbReference type="ChEBI" id="CHEBI:30616"/>
        <dbReference type="ChEBI" id="CHEBI:33019"/>
        <dbReference type="ChEBI" id="CHEBI:46858"/>
        <dbReference type="ChEBI" id="CHEBI:83624"/>
        <dbReference type="EC" id="2.7.7.108"/>
    </reaction>
</comment>
<evidence type="ECO:0000256" key="2">
    <source>
        <dbReference type="ARBA" id="ARBA00022679"/>
    </source>
</evidence>
<dbReference type="EMBL" id="JBHSFV010000006">
    <property type="protein sequence ID" value="MFC4634399.1"/>
    <property type="molecule type" value="Genomic_DNA"/>
</dbReference>
<evidence type="ECO:0000256" key="3">
    <source>
        <dbReference type="ARBA" id="ARBA00022695"/>
    </source>
</evidence>
<feature type="binding site" evidence="8">
    <location>
        <position position="279"/>
    </location>
    <ligand>
        <name>Mg(2+)</name>
        <dbReference type="ChEBI" id="CHEBI:18420"/>
    </ligand>
</feature>
<evidence type="ECO:0000313" key="9">
    <source>
        <dbReference type="EMBL" id="MFC4634399.1"/>
    </source>
</evidence>
<keyword evidence="5 8" id="KW-0547">Nucleotide-binding</keyword>
<keyword evidence="10" id="KW-1185">Reference proteome</keyword>
<proteinExistence type="inferred from homology"/>
<dbReference type="EC" id="2.7.7.108" evidence="8"/>
<feature type="binding site" evidence="8">
    <location>
        <position position="122"/>
    </location>
    <ligand>
        <name>ATP</name>
        <dbReference type="ChEBI" id="CHEBI:30616"/>
    </ligand>
</feature>
<dbReference type="PANTHER" id="PTHR32057:SF14">
    <property type="entry name" value="PROTEIN ADENYLYLTRANSFERASE SELO, MITOCHONDRIAL"/>
    <property type="match status" value="1"/>
</dbReference>
<reference evidence="10" key="1">
    <citation type="journal article" date="2019" name="Int. J. Syst. Evol. Microbiol.">
        <title>The Global Catalogue of Microorganisms (GCM) 10K type strain sequencing project: providing services to taxonomists for standard genome sequencing and annotation.</title>
        <authorList>
            <consortium name="The Broad Institute Genomics Platform"/>
            <consortium name="The Broad Institute Genome Sequencing Center for Infectious Disease"/>
            <person name="Wu L."/>
            <person name="Ma J."/>
        </authorList>
    </citation>
    <scope>NUCLEOTIDE SEQUENCE [LARGE SCALE GENOMIC DNA]</scope>
    <source>
        <strain evidence="10">YJ-61-S</strain>
    </source>
</reference>
<keyword evidence="3 8" id="KW-0548">Nucleotidyltransferase</keyword>
<keyword evidence="7 8" id="KW-0460">Magnesium</keyword>
<keyword evidence="6 8" id="KW-0067">ATP-binding</keyword>
<comment type="catalytic activity">
    <reaction evidence="8">
        <text>L-tyrosyl-[protein] + UTP = O-(5'-uridylyl)-L-tyrosyl-[protein] + diphosphate</text>
        <dbReference type="Rhea" id="RHEA:83887"/>
        <dbReference type="Rhea" id="RHEA-COMP:10136"/>
        <dbReference type="Rhea" id="RHEA-COMP:20238"/>
        <dbReference type="ChEBI" id="CHEBI:33019"/>
        <dbReference type="ChEBI" id="CHEBI:46398"/>
        <dbReference type="ChEBI" id="CHEBI:46858"/>
        <dbReference type="ChEBI" id="CHEBI:90602"/>
    </reaction>
</comment>
<gene>
    <name evidence="8" type="primary">ydiU</name>
    <name evidence="8" type="synonym">selO</name>
    <name evidence="9" type="ORF">ACFO3O_10805</name>
</gene>
<feature type="active site" description="Proton acceptor" evidence="8">
    <location>
        <position position="269"/>
    </location>
</feature>
<feature type="binding site" evidence="8">
    <location>
        <position position="279"/>
    </location>
    <ligand>
        <name>ATP</name>
        <dbReference type="ChEBI" id="CHEBI:30616"/>
    </ligand>
</feature>
<protein>
    <recommendedName>
        <fullName evidence="8">Protein nucleotidyltransferase YdiU</fullName>
        <ecNumber evidence="8">2.7.7.-</ecNumber>
    </recommendedName>
    <alternativeName>
        <fullName evidence="8">Protein adenylyltransferase YdiU</fullName>
        <ecNumber evidence="8">2.7.7.108</ecNumber>
    </alternativeName>
    <alternativeName>
        <fullName evidence="8">Protein uridylyltransferase YdiU</fullName>
        <ecNumber evidence="8">2.7.7.-</ecNumber>
    </alternativeName>
</protein>
<evidence type="ECO:0000256" key="7">
    <source>
        <dbReference type="ARBA" id="ARBA00022842"/>
    </source>
</evidence>
<feature type="binding site" evidence="8">
    <location>
        <position position="199"/>
    </location>
    <ligand>
        <name>ATP</name>
        <dbReference type="ChEBI" id="CHEBI:30616"/>
    </ligand>
</feature>
<dbReference type="HAMAP" id="MF_00692">
    <property type="entry name" value="SelO"/>
    <property type="match status" value="1"/>
</dbReference>
<feature type="binding site" evidence="8">
    <location>
        <position position="102"/>
    </location>
    <ligand>
        <name>ATP</name>
        <dbReference type="ChEBI" id="CHEBI:30616"/>
    </ligand>
</feature>
<sequence>MRLHIDPTFTKELPADPIIQNTRRQVEKACFSYVTPRVPSAPSLAHVSKEMAKTLGLSEDDLASQRFLHMVTGATVLEDTTPYAMCYGGHQFGHWAGQLGDGRAINLTEVTHQNKRWALQLKGAGATPYSRTADGLAVLRSSVREHLCSEAMYHLGVPTTRSLSLSLSGDKVLRDMLYDGNADYEKGAIVCRVAPSFIRFGNFEIFASRQDTETLKTLVDYTIRHFYPQYEGGTKENYVGFFNEVVQNTLEMIVHWQRVGFVHGVMNTDNMSILGLTIDYGPYGWLEGYDPGWTPNTTDRQNKRYRFGNQPQIGLWNLLQLANALFPLIEDAAPLEAILQTYHTEYPKKYIAMMREKLGLQLALEADIQLITDLEKNLQASETDMTIFFRNLAQISKEESTDVKNSFFAFGEAEVHTERSRSAKAETESHTKHIEVPTKSLKAAFYKPEEIAGTIRSDWETWFTAYQKRLSQERLSDEERTVQMNRVNPKYVLRNYISQLVIDEANKDNYELLEEIHNLLKHPYDEQPAYEHWFAKRPEWARNKVGCSMLSCSS</sequence>
<comment type="similarity">
    <text evidence="1 8">Belongs to the SELO family.</text>
</comment>
<feature type="binding site" evidence="8">
    <location>
        <position position="100"/>
    </location>
    <ligand>
        <name>ATP</name>
        <dbReference type="ChEBI" id="CHEBI:30616"/>
    </ligand>
</feature>
<organism evidence="9 10">
    <name type="scientific">Dokdonia ponticola</name>
    <dbReference type="NCBI Taxonomy" id="2041041"/>
    <lineage>
        <taxon>Bacteria</taxon>
        <taxon>Pseudomonadati</taxon>
        <taxon>Bacteroidota</taxon>
        <taxon>Flavobacteriia</taxon>
        <taxon>Flavobacteriales</taxon>
        <taxon>Flavobacteriaceae</taxon>
        <taxon>Dokdonia</taxon>
    </lineage>
</organism>
<keyword evidence="4 8" id="KW-0479">Metal-binding</keyword>
<evidence type="ECO:0000256" key="8">
    <source>
        <dbReference type="HAMAP-Rule" id="MF_00692"/>
    </source>
</evidence>
<accession>A0ABV9HYQ9</accession>